<dbReference type="Pfam" id="PF00496">
    <property type="entry name" value="SBP_bac_5"/>
    <property type="match status" value="1"/>
</dbReference>
<dbReference type="RefSeq" id="WP_159453321.1">
    <property type="nucleotide sequence ID" value="NZ_FXAP01000001.1"/>
</dbReference>
<evidence type="ECO:0000313" key="3">
    <source>
        <dbReference type="Proteomes" id="UP000266915"/>
    </source>
</evidence>
<reference evidence="2 3" key="1">
    <citation type="submission" date="2018-11" db="EMBL/GenBank/DDBJ databases">
        <title>Sequencing the genomes of 1000 actinobacteria strains.</title>
        <authorList>
            <person name="Klenk H.-P."/>
        </authorList>
    </citation>
    <scope>NUCLEOTIDE SEQUENCE [LARGE SCALE GENOMIC DNA]</scope>
    <source>
        <strain evidence="2 3">DSM 14012</strain>
    </source>
</reference>
<dbReference type="InterPro" id="IPR030678">
    <property type="entry name" value="Peptide/Ni-bd"/>
</dbReference>
<accession>A0A3N2C1E1</accession>
<dbReference type="GO" id="GO:0042597">
    <property type="term" value="C:periplasmic space"/>
    <property type="evidence" value="ECO:0007669"/>
    <property type="project" value="UniProtKB-ARBA"/>
</dbReference>
<protein>
    <submittedName>
        <fullName evidence="2">Peptide/nickel transport system substrate-binding protein</fullName>
    </submittedName>
</protein>
<dbReference type="InterPro" id="IPR000914">
    <property type="entry name" value="SBP_5_dom"/>
</dbReference>
<keyword evidence="3" id="KW-1185">Reference proteome</keyword>
<dbReference type="Gene3D" id="3.40.190.10">
    <property type="entry name" value="Periplasmic binding protein-like II"/>
    <property type="match status" value="1"/>
</dbReference>
<evidence type="ECO:0000313" key="2">
    <source>
        <dbReference type="EMBL" id="ROR81323.1"/>
    </source>
</evidence>
<dbReference type="InterPro" id="IPR039424">
    <property type="entry name" value="SBP_5"/>
</dbReference>
<dbReference type="PIRSF" id="PIRSF002741">
    <property type="entry name" value="MppA"/>
    <property type="match status" value="1"/>
</dbReference>
<dbReference type="GO" id="GO:0043190">
    <property type="term" value="C:ATP-binding cassette (ABC) transporter complex"/>
    <property type="evidence" value="ECO:0007669"/>
    <property type="project" value="InterPro"/>
</dbReference>
<dbReference type="Gene3D" id="3.10.105.10">
    <property type="entry name" value="Dipeptide-binding Protein, Domain 3"/>
    <property type="match status" value="1"/>
</dbReference>
<proteinExistence type="predicted"/>
<gene>
    <name evidence="2" type="ORF">EDD42_1379</name>
</gene>
<dbReference type="AlphaFoldDB" id="A0A3N2C1E1"/>
<evidence type="ECO:0000259" key="1">
    <source>
        <dbReference type="Pfam" id="PF00496"/>
    </source>
</evidence>
<dbReference type="Proteomes" id="UP000266915">
    <property type="component" value="Unassembled WGS sequence"/>
</dbReference>
<organism evidence="2 3">
    <name type="scientific">Plantibacter flavus</name>
    <dbReference type="NCBI Taxonomy" id="150123"/>
    <lineage>
        <taxon>Bacteria</taxon>
        <taxon>Bacillati</taxon>
        <taxon>Actinomycetota</taxon>
        <taxon>Actinomycetes</taxon>
        <taxon>Micrococcales</taxon>
        <taxon>Microbacteriaceae</taxon>
        <taxon>Plantibacter</taxon>
    </lineage>
</organism>
<dbReference type="PANTHER" id="PTHR30290">
    <property type="entry name" value="PERIPLASMIC BINDING COMPONENT OF ABC TRANSPORTER"/>
    <property type="match status" value="1"/>
</dbReference>
<dbReference type="Gene3D" id="3.90.76.10">
    <property type="entry name" value="Dipeptide-binding Protein, Domain 1"/>
    <property type="match status" value="1"/>
</dbReference>
<name>A0A3N2C1E1_9MICO</name>
<dbReference type="PROSITE" id="PS51257">
    <property type="entry name" value="PROKAR_LIPOPROTEIN"/>
    <property type="match status" value="1"/>
</dbReference>
<dbReference type="EMBL" id="RKHL01000001">
    <property type="protein sequence ID" value="ROR81323.1"/>
    <property type="molecule type" value="Genomic_DNA"/>
</dbReference>
<feature type="domain" description="Solute-binding protein family 5" evidence="1">
    <location>
        <begin position="111"/>
        <end position="480"/>
    </location>
</feature>
<comment type="caution">
    <text evidence="2">The sequence shown here is derived from an EMBL/GenBank/DDBJ whole genome shotgun (WGS) entry which is preliminary data.</text>
</comment>
<dbReference type="GO" id="GO:0015833">
    <property type="term" value="P:peptide transport"/>
    <property type="evidence" value="ECO:0007669"/>
    <property type="project" value="TreeGrafter"/>
</dbReference>
<dbReference type="PANTHER" id="PTHR30290:SF65">
    <property type="entry name" value="MONOACYL PHOSPHATIDYLINOSITOL TETRAMANNOSIDE-BINDING PROTEIN LPQW-RELATED"/>
    <property type="match status" value="1"/>
</dbReference>
<dbReference type="CDD" id="cd08501">
    <property type="entry name" value="PBP2_Lpqw"/>
    <property type="match status" value="1"/>
</dbReference>
<dbReference type="SUPFAM" id="SSF53850">
    <property type="entry name" value="Periplasmic binding protein-like II"/>
    <property type="match status" value="1"/>
</dbReference>
<sequence>MSSRTQGSKRRGGMILAGVSIVALALTACTGGGSGGGGSTSKPAELSGTGWERADADQIAQGGSLNLAVDAIPANWNLYNLDSGTVDDQFLSNLYTPSFINIKEDGTWEANPDFATSVELKTEDPQVVEIKINPDAVWSDGTAMSVEDFAATWKSLNGVDPAYAPTATNVWKDIESVTAGDSPQDVLITFKNKNADWPSILGNIWPKWLGATPESFNTLWATGPYAADGTTYVSGGPYIVSKIDQTGAVVTFEPNPKWWGDKPKLDNIIFKQVSRSGLAQAFSNSEIDVFSIGSNADNYETAKKRSDAEIQRSRGTTYNHITLNGTSEVLSDPEVRQAFAKSINRQTIAEARLAAIDAPTDLLNNLIFLPGQDGYEDDASKVLGYDIEAAKKQLEDAGWKEGSGGIREKDGQKLTVRYVIDSDNPVSAETSQQVQAMVKEAGFDLQIDTVPSDDFFTKYVTTETRDFDAVSFAWQGTAFPISSTESIFYPADSGQNFPGVTDDSLGELWASANAELDPDKRLEIAKEIDKKIVALATTLPLFPVPYTYGVKTGLVNYGPTQFETIDWKNVGWKK</sequence>
<dbReference type="GO" id="GO:1904680">
    <property type="term" value="F:peptide transmembrane transporter activity"/>
    <property type="evidence" value="ECO:0007669"/>
    <property type="project" value="TreeGrafter"/>
</dbReference>